<sequence>MQRVIKLRNWFAQSRKNRILFLAVIGCMAGIGAGYLYFHNPLKYPLPCLFHVITGLYCPGCGAGRASYNILHGNFLTAFCYNPVMVFLLPFLGIYFVTVAADWALTGKNHVDKKINPKILIGILVFLLIFGVIRNLPFYPFRLLVPGGLAEVLM</sequence>
<dbReference type="RefSeq" id="WP_005609904.1">
    <property type="nucleotide sequence ID" value="NZ_CP102292.1"/>
</dbReference>
<feature type="transmembrane region" description="Helical" evidence="1">
    <location>
        <begin position="20"/>
        <end position="38"/>
    </location>
</feature>
<reference evidence="2 3" key="1">
    <citation type="submission" date="2008-08" db="EMBL/GenBank/DDBJ databases">
        <title>Draft genome sequence of Ruminococcus lactaris ATCC 29176.</title>
        <authorList>
            <person name="Sudarsanam P."/>
            <person name="Ley R."/>
            <person name="Guruge J."/>
            <person name="Turnbaugh P.J."/>
            <person name="Mahowald M."/>
            <person name="Liep D."/>
            <person name="Gordon J."/>
        </authorList>
    </citation>
    <scope>NUCLEOTIDE SEQUENCE [LARGE SCALE GENOMIC DNA]</scope>
    <source>
        <strain evidence="2 3">ATCC 29176</strain>
    </source>
</reference>
<feature type="transmembrane region" description="Helical" evidence="1">
    <location>
        <begin position="117"/>
        <end position="136"/>
    </location>
</feature>
<dbReference type="EMBL" id="ABOU02000014">
    <property type="protein sequence ID" value="EDY33880.1"/>
    <property type="molecule type" value="Genomic_DNA"/>
</dbReference>
<dbReference type="InterPro" id="IPR021215">
    <property type="entry name" value="DUF2752"/>
</dbReference>
<evidence type="ECO:0008006" key="4">
    <source>
        <dbReference type="Google" id="ProtNLM"/>
    </source>
</evidence>
<evidence type="ECO:0000313" key="2">
    <source>
        <dbReference type="EMBL" id="EDY33880.1"/>
    </source>
</evidence>
<keyword evidence="1" id="KW-0472">Membrane</keyword>
<comment type="caution">
    <text evidence="2">The sequence shown here is derived from an EMBL/GenBank/DDBJ whole genome shotgun (WGS) entry which is preliminary data.</text>
</comment>
<name>B5CLM8_9FIRM</name>
<dbReference type="eggNOG" id="ENOG5032YJ2">
    <property type="taxonomic scope" value="Bacteria"/>
</dbReference>
<dbReference type="AlphaFoldDB" id="B5CLM8"/>
<proteinExistence type="predicted"/>
<organism evidence="2 3">
    <name type="scientific">[Ruminococcus] lactaris ATCC 29176</name>
    <dbReference type="NCBI Taxonomy" id="471875"/>
    <lineage>
        <taxon>Bacteria</taxon>
        <taxon>Bacillati</taxon>
        <taxon>Bacillota</taxon>
        <taxon>Clostridia</taxon>
        <taxon>Lachnospirales</taxon>
        <taxon>Lachnospiraceae</taxon>
        <taxon>Mediterraneibacter</taxon>
    </lineage>
</organism>
<keyword evidence="3" id="KW-1185">Reference proteome</keyword>
<gene>
    <name evidence="2" type="ORF">RUMLAC_00350</name>
</gene>
<accession>B5CLM8</accession>
<reference evidence="2 3" key="2">
    <citation type="submission" date="2008-08" db="EMBL/GenBank/DDBJ databases">
        <authorList>
            <person name="Fulton L."/>
            <person name="Clifton S."/>
            <person name="Fulton B."/>
            <person name="Xu J."/>
            <person name="Minx P."/>
            <person name="Pepin K.H."/>
            <person name="Johnson M."/>
            <person name="Bhonagiri V."/>
            <person name="Nash W.E."/>
            <person name="Mardis E.R."/>
            <person name="Wilson R.K."/>
        </authorList>
    </citation>
    <scope>NUCLEOTIDE SEQUENCE [LARGE SCALE GENOMIC DNA]</scope>
    <source>
        <strain evidence="2 3">ATCC 29176</strain>
    </source>
</reference>
<evidence type="ECO:0000256" key="1">
    <source>
        <dbReference type="SAM" id="Phobius"/>
    </source>
</evidence>
<dbReference type="Proteomes" id="UP000003254">
    <property type="component" value="Unassembled WGS sequence"/>
</dbReference>
<evidence type="ECO:0000313" key="3">
    <source>
        <dbReference type="Proteomes" id="UP000003254"/>
    </source>
</evidence>
<protein>
    <recommendedName>
        <fullName evidence="4">DUF2752 domain-containing protein</fullName>
    </recommendedName>
</protein>
<dbReference type="HOGENOM" id="CLU_098258_2_0_9"/>
<dbReference type="GeneID" id="77334876"/>
<dbReference type="Pfam" id="PF10825">
    <property type="entry name" value="DUF2752"/>
    <property type="match status" value="1"/>
</dbReference>
<keyword evidence="1" id="KW-1133">Transmembrane helix</keyword>
<feature type="transmembrane region" description="Helical" evidence="1">
    <location>
        <begin position="84"/>
        <end position="105"/>
    </location>
</feature>
<keyword evidence="1" id="KW-0812">Transmembrane</keyword>